<protein>
    <submittedName>
        <fullName evidence="2">Uncharacterized protein</fullName>
    </submittedName>
</protein>
<name>A0AAU7RWM8_9HYPH</name>
<dbReference type="RefSeq" id="WP_349958592.1">
    <property type="nucleotide sequence ID" value="NZ_CP157960.1"/>
</dbReference>
<dbReference type="AlphaFoldDB" id="A0AAU7RWM8"/>
<feature type="region of interest" description="Disordered" evidence="1">
    <location>
        <begin position="19"/>
        <end position="54"/>
    </location>
</feature>
<dbReference type="EMBL" id="CP157960">
    <property type="protein sequence ID" value="XBT94559.1"/>
    <property type="molecule type" value="Genomic_DNA"/>
</dbReference>
<evidence type="ECO:0000256" key="1">
    <source>
        <dbReference type="SAM" id="MobiDB-lite"/>
    </source>
</evidence>
<feature type="compositionally biased region" description="Polar residues" evidence="1">
    <location>
        <begin position="19"/>
        <end position="40"/>
    </location>
</feature>
<organism evidence="2">
    <name type="scientific">Rhizobium sp. ZPR3</name>
    <dbReference type="NCBI Taxonomy" id="3158967"/>
    <lineage>
        <taxon>Bacteria</taxon>
        <taxon>Pseudomonadati</taxon>
        <taxon>Pseudomonadota</taxon>
        <taxon>Alphaproteobacteria</taxon>
        <taxon>Hyphomicrobiales</taxon>
        <taxon>Rhizobiaceae</taxon>
        <taxon>Rhizobium/Agrobacterium group</taxon>
        <taxon>Rhizobium</taxon>
    </lineage>
</organism>
<gene>
    <name evidence="2" type="ORF">ABM479_08920</name>
</gene>
<reference evidence="2" key="1">
    <citation type="submission" date="2024-06" db="EMBL/GenBank/DDBJ databases">
        <authorList>
            <person name="Li T."/>
            <person name="Gao R."/>
        </authorList>
    </citation>
    <scope>NUCLEOTIDE SEQUENCE</scope>
    <source>
        <strain evidence="2">ZPR3</strain>
    </source>
</reference>
<evidence type="ECO:0000313" key="2">
    <source>
        <dbReference type="EMBL" id="XBT94559.1"/>
    </source>
</evidence>
<proteinExistence type="predicted"/>
<sequence length="120" mass="13339">MWLSCHQEQEVTELAKGLNRSNSFESQIKSSPIRKSSYNRSRGHSGRREPRLTSYCPDTKHVASIRGLSTPNVRVCDGSLGTGERAESELEAISDALETAQPKTLETLQISQRFQEVFGG</sequence>
<accession>A0AAU7RWM8</accession>